<evidence type="ECO:0000256" key="1">
    <source>
        <dbReference type="ARBA" id="ARBA00004141"/>
    </source>
</evidence>
<evidence type="ECO:0000256" key="5">
    <source>
        <dbReference type="ARBA" id="ARBA00023136"/>
    </source>
</evidence>
<dbReference type="InterPro" id="IPR027469">
    <property type="entry name" value="Cation_efflux_TMD_sf"/>
</dbReference>
<feature type="transmembrane region" description="Helical" evidence="6">
    <location>
        <begin position="88"/>
        <end position="110"/>
    </location>
</feature>
<dbReference type="SUPFAM" id="SSF161111">
    <property type="entry name" value="Cation efflux protein transmembrane domain-like"/>
    <property type="match status" value="1"/>
</dbReference>
<feature type="transmembrane region" description="Helical" evidence="6">
    <location>
        <begin position="160"/>
        <end position="180"/>
    </location>
</feature>
<name>A0A5C5VM65_9BACT</name>
<dbReference type="InterPro" id="IPR050291">
    <property type="entry name" value="CDF_Transporter"/>
</dbReference>
<feature type="transmembrane region" description="Helical" evidence="6">
    <location>
        <begin position="122"/>
        <end position="139"/>
    </location>
</feature>
<dbReference type="AlphaFoldDB" id="A0A5C5VM65"/>
<dbReference type="PANTHER" id="PTHR43840:SF15">
    <property type="entry name" value="MITOCHONDRIAL METAL TRANSPORTER 1-RELATED"/>
    <property type="match status" value="1"/>
</dbReference>
<keyword evidence="2" id="KW-0813">Transport</keyword>
<dbReference type="Proteomes" id="UP000318878">
    <property type="component" value="Unassembled WGS sequence"/>
</dbReference>
<protein>
    <submittedName>
        <fullName evidence="8">Cation efflux family protein</fullName>
    </submittedName>
</protein>
<keyword evidence="9" id="KW-1185">Reference proteome</keyword>
<dbReference type="EMBL" id="SJPF01000001">
    <property type="protein sequence ID" value="TWT38971.1"/>
    <property type="molecule type" value="Genomic_DNA"/>
</dbReference>
<evidence type="ECO:0000256" key="4">
    <source>
        <dbReference type="ARBA" id="ARBA00022989"/>
    </source>
</evidence>
<dbReference type="GO" id="GO:0005886">
    <property type="term" value="C:plasma membrane"/>
    <property type="evidence" value="ECO:0007669"/>
    <property type="project" value="TreeGrafter"/>
</dbReference>
<dbReference type="Pfam" id="PF01545">
    <property type="entry name" value="Cation_efflux"/>
    <property type="match status" value="1"/>
</dbReference>
<dbReference type="GO" id="GO:0015341">
    <property type="term" value="F:zinc efflux antiporter activity"/>
    <property type="evidence" value="ECO:0007669"/>
    <property type="project" value="TreeGrafter"/>
</dbReference>
<evidence type="ECO:0000313" key="9">
    <source>
        <dbReference type="Proteomes" id="UP000318878"/>
    </source>
</evidence>
<comment type="subcellular location">
    <subcellularLocation>
        <location evidence="1">Membrane</location>
        <topology evidence="1">Multi-pass membrane protein</topology>
    </subcellularLocation>
</comment>
<sequence>MTTDDSSIERQSLQLGKWANLAMAAAGVSAAYASNSDAMLVDGLYSGVNFVSAIVAARISQSIQAPPDSRYPFGYDAYEAIYVKYRALVLLGILAFAMFGAVSKIIRYAGGGEVPELNFGPIVIYMIAMVATCLGLAFWHHRNWRRSGGHSELLRTETKAAMVDGIISAGAGGGLVGAALLQGTSLAFLVPISDSIVVLVMCGCIVRQPLQIFLDSLHEVAGGTAADDVCAKARTLAEEAAKGRQVEVLEVATIKMGRCYLIFAYLKPKAAVTAEEIDAIRIQLTTACQEALGLVKAEVIITAQSPFVAPT</sequence>
<gene>
    <name evidence="8" type="ORF">Enr8_06660</name>
</gene>
<dbReference type="RefSeq" id="WP_146429178.1">
    <property type="nucleotide sequence ID" value="NZ_SJPF01000001.1"/>
</dbReference>
<evidence type="ECO:0000256" key="2">
    <source>
        <dbReference type="ARBA" id="ARBA00022448"/>
    </source>
</evidence>
<evidence type="ECO:0000256" key="3">
    <source>
        <dbReference type="ARBA" id="ARBA00022692"/>
    </source>
</evidence>
<keyword evidence="3 6" id="KW-0812">Transmembrane</keyword>
<evidence type="ECO:0000256" key="6">
    <source>
        <dbReference type="SAM" id="Phobius"/>
    </source>
</evidence>
<organism evidence="8 9">
    <name type="scientific">Blastopirellula retiformator</name>
    <dbReference type="NCBI Taxonomy" id="2527970"/>
    <lineage>
        <taxon>Bacteria</taxon>
        <taxon>Pseudomonadati</taxon>
        <taxon>Planctomycetota</taxon>
        <taxon>Planctomycetia</taxon>
        <taxon>Pirellulales</taxon>
        <taxon>Pirellulaceae</taxon>
        <taxon>Blastopirellula</taxon>
    </lineage>
</organism>
<keyword evidence="4 6" id="KW-1133">Transmembrane helix</keyword>
<dbReference type="OrthoDB" id="9810598at2"/>
<evidence type="ECO:0000259" key="7">
    <source>
        <dbReference type="Pfam" id="PF01545"/>
    </source>
</evidence>
<keyword evidence="5 6" id="KW-0472">Membrane</keyword>
<dbReference type="Gene3D" id="1.20.1510.10">
    <property type="entry name" value="Cation efflux protein transmembrane domain"/>
    <property type="match status" value="1"/>
</dbReference>
<dbReference type="InterPro" id="IPR058533">
    <property type="entry name" value="Cation_efflux_TM"/>
</dbReference>
<feature type="domain" description="Cation efflux protein transmembrane" evidence="7">
    <location>
        <begin position="18"/>
        <end position="217"/>
    </location>
</feature>
<evidence type="ECO:0000313" key="8">
    <source>
        <dbReference type="EMBL" id="TWT38971.1"/>
    </source>
</evidence>
<dbReference type="GO" id="GO:0006882">
    <property type="term" value="P:intracellular zinc ion homeostasis"/>
    <property type="evidence" value="ECO:0007669"/>
    <property type="project" value="TreeGrafter"/>
</dbReference>
<feature type="transmembrane region" description="Helical" evidence="6">
    <location>
        <begin position="186"/>
        <end position="206"/>
    </location>
</feature>
<accession>A0A5C5VM65</accession>
<proteinExistence type="predicted"/>
<dbReference type="PANTHER" id="PTHR43840">
    <property type="entry name" value="MITOCHONDRIAL METAL TRANSPORTER 1-RELATED"/>
    <property type="match status" value="1"/>
</dbReference>
<comment type="caution">
    <text evidence="8">The sequence shown here is derived from an EMBL/GenBank/DDBJ whole genome shotgun (WGS) entry which is preliminary data.</text>
</comment>
<dbReference type="GO" id="GO:0015093">
    <property type="term" value="F:ferrous iron transmembrane transporter activity"/>
    <property type="evidence" value="ECO:0007669"/>
    <property type="project" value="TreeGrafter"/>
</dbReference>
<dbReference type="GO" id="GO:0015086">
    <property type="term" value="F:cadmium ion transmembrane transporter activity"/>
    <property type="evidence" value="ECO:0007669"/>
    <property type="project" value="TreeGrafter"/>
</dbReference>
<reference evidence="8 9" key="1">
    <citation type="submission" date="2019-02" db="EMBL/GenBank/DDBJ databases">
        <title>Deep-cultivation of Planctomycetes and their phenomic and genomic characterization uncovers novel biology.</title>
        <authorList>
            <person name="Wiegand S."/>
            <person name="Jogler M."/>
            <person name="Boedeker C."/>
            <person name="Pinto D."/>
            <person name="Vollmers J."/>
            <person name="Rivas-Marin E."/>
            <person name="Kohn T."/>
            <person name="Peeters S.H."/>
            <person name="Heuer A."/>
            <person name="Rast P."/>
            <person name="Oberbeckmann S."/>
            <person name="Bunk B."/>
            <person name="Jeske O."/>
            <person name="Meyerdierks A."/>
            <person name="Storesund J.E."/>
            <person name="Kallscheuer N."/>
            <person name="Luecker S."/>
            <person name="Lage O.M."/>
            <person name="Pohl T."/>
            <person name="Merkel B.J."/>
            <person name="Hornburger P."/>
            <person name="Mueller R.-W."/>
            <person name="Bruemmer F."/>
            <person name="Labrenz M."/>
            <person name="Spormann A.M."/>
            <person name="Op Den Camp H."/>
            <person name="Overmann J."/>
            <person name="Amann R."/>
            <person name="Jetten M.S.M."/>
            <person name="Mascher T."/>
            <person name="Medema M.H."/>
            <person name="Devos D.P."/>
            <person name="Kaster A.-K."/>
            <person name="Ovreas L."/>
            <person name="Rohde M."/>
            <person name="Galperin M.Y."/>
            <person name="Jogler C."/>
        </authorList>
    </citation>
    <scope>NUCLEOTIDE SEQUENCE [LARGE SCALE GENOMIC DNA]</scope>
    <source>
        <strain evidence="8 9">Enr8</strain>
    </source>
</reference>